<name>A0ACD5BJ99_9PSEU</name>
<evidence type="ECO:0000313" key="1">
    <source>
        <dbReference type="EMBL" id="WYW19455.1"/>
    </source>
</evidence>
<dbReference type="EMBL" id="CP150484">
    <property type="protein sequence ID" value="WYW19455.1"/>
    <property type="molecule type" value="Genomic_DNA"/>
</dbReference>
<gene>
    <name evidence="1" type="ORF">LCL61_28320</name>
</gene>
<sequence>MFADAQSGKTAFLRVLVKRIQHAYWPEEARIIAVDYRRGLLGEVDEYLLGYGTSDKHSCGLLAEAAEALLKRLPGPDVTLKQLRARSWWQGPVIFVLVDDYDMIATHKAHPLMPLLPLVVYGSDIGLHVVLARRTGGAGRGLFEPFLSRLREVGTPGLLMSGDRDEGPLLGGMRPQVLPPSRGWLIDRQRQRDLVQLAWQQPNE</sequence>
<reference evidence="1" key="1">
    <citation type="submission" date="2023-10" db="EMBL/GenBank/DDBJ databases">
        <title>Whole genome sequencing of actinobacterial strain Amycolatopsis sp. (BCA-696) identifies the underlying plant growth-promoting genes.</title>
        <authorList>
            <person name="Gandham P."/>
            <person name="Vadla N."/>
            <person name="Saji A."/>
            <person name="Srinivas V."/>
            <person name="Ruperao P."/>
            <person name="Selvanayagam S."/>
            <person name="Saxena R.K."/>
            <person name="Rathore A."/>
            <person name="Gopalakrishnan S."/>
            <person name="Thakur V."/>
        </authorList>
    </citation>
    <scope>NUCLEOTIDE SEQUENCE</scope>
    <source>
        <strain evidence="1">BCA-696</strain>
    </source>
</reference>
<evidence type="ECO:0000313" key="2">
    <source>
        <dbReference type="Proteomes" id="UP001456344"/>
    </source>
</evidence>
<keyword evidence="2" id="KW-1185">Reference proteome</keyword>
<accession>A0ACD5BJ99</accession>
<protein>
    <submittedName>
        <fullName evidence="1">Uncharacterized protein</fullName>
    </submittedName>
</protein>
<proteinExistence type="predicted"/>
<organism evidence="1 2">
    <name type="scientific">Amycolatopsis coloradensis</name>
    <dbReference type="NCBI Taxonomy" id="76021"/>
    <lineage>
        <taxon>Bacteria</taxon>
        <taxon>Bacillati</taxon>
        <taxon>Actinomycetota</taxon>
        <taxon>Actinomycetes</taxon>
        <taxon>Pseudonocardiales</taxon>
        <taxon>Pseudonocardiaceae</taxon>
        <taxon>Amycolatopsis</taxon>
    </lineage>
</organism>
<dbReference type="Proteomes" id="UP001456344">
    <property type="component" value="Chromosome"/>
</dbReference>